<sequence length="200" mass="21510">MPVSAAALAESLGRVPPSCGPVRLVAVDGHAGSGKSTFADWLARGEVPVVHLDDVATHDELFGWTRRLRATLLEPLARGADAEVPVYDWVARRFGPAVRVPCAPLVLIEGVGAGRAALRPYLARVLWMDVDQETAGAAGRLRDGPELDAFWARWTRAEREHFAADPTRPFAHATVSRRTGGYAITPGPRAVLDPDFSDTA</sequence>
<dbReference type="Gene3D" id="3.40.50.300">
    <property type="entry name" value="P-loop containing nucleotide triphosphate hydrolases"/>
    <property type="match status" value="1"/>
</dbReference>
<dbReference type="Proteomes" id="UP001156398">
    <property type="component" value="Unassembled WGS sequence"/>
</dbReference>
<gene>
    <name evidence="1" type="ORF">POF43_018790</name>
    <name evidence="2" type="ORF">POF50_023270</name>
</gene>
<name>A0AA90H774_9ACTN</name>
<comment type="caution">
    <text evidence="2">The sequence shown here is derived from an EMBL/GenBank/DDBJ whole genome shotgun (WGS) entry which is preliminary data.</text>
</comment>
<evidence type="ECO:0000313" key="2">
    <source>
        <dbReference type="EMBL" id="MDI5972220.1"/>
    </source>
</evidence>
<evidence type="ECO:0000313" key="1">
    <source>
        <dbReference type="EMBL" id="MDI5964745.1"/>
    </source>
</evidence>
<organism evidence="2">
    <name type="scientific">Streptantibioticus silvisoli</name>
    <dbReference type="NCBI Taxonomy" id="2705255"/>
    <lineage>
        <taxon>Bacteria</taxon>
        <taxon>Bacillati</taxon>
        <taxon>Actinomycetota</taxon>
        <taxon>Actinomycetes</taxon>
        <taxon>Kitasatosporales</taxon>
        <taxon>Streptomycetaceae</taxon>
        <taxon>Streptantibioticus</taxon>
    </lineage>
</organism>
<protein>
    <recommendedName>
        <fullName evidence="4">Uridine kinase</fullName>
    </recommendedName>
</protein>
<proteinExistence type="predicted"/>
<keyword evidence="3" id="KW-1185">Reference proteome</keyword>
<dbReference type="RefSeq" id="WP_271322871.1">
    <property type="nucleotide sequence ID" value="NZ_JAAGKO020000026.1"/>
</dbReference>
<accession>A0AA90H774</accession>
<dbReference type="EMBL" id="JAAGKO020000026">
    <property type="protein sequence ID" value="MDI5964745.1"/>
    <property type="molecule type" value="Genomic_DNA"/>
</dbReference>
<dbReference type="SUPFAM" id="SSF52540">
    <property type="entry name" value="P-loop containing nucleoside triphosphate hydrolases"/>
    <property type="match status" value="1"/>
</dbReference>
<dbReference type="AlphaFoldDB" id="A0AA90H774"/>
<reference evidence="2 3" key="1">
    <citation type="submission" date="2023-05" db="EMBL/GenBank/DDBJ databases">
        <title>Streptantibioticus silvisoli sp. nov., acidotolerant actinomycetes 1 from pine litter.</title>
        <authorList>
            <person name="Swiecimska M."/>
            <person name="Golinska P."/>
            <person name="Sangal V."/>
            <person name="Wachnowicz B."/>
            <person name="Goodfellow M."/>
        </authorList>
    </citation>
    <scope>NUCLEOTIDE SEQUENCE</scope>
    <source>
        <strain evidence="2">SL13</strain>
        <strain evidence="1 3">SL54</strain>
    </source>
</reference>
<evidence type="ECO:0008006" key="4">
    <source>
        <dbReference type="Google" id="ProtNLM"/>
    </source>
</evidence>
<evidence type="ECO:0000313" key="3">
    <source>
        <dbReference type="Proteomes" id="UP001156398"/>
    </source>
</evidence>
<dbReference type="InterPro" id="IPR027417">
    <property type="entry name" value="P-loop_NTPase"/>
</dbReference>
<dbReference type="EMBL" id="JABXJJ020000029">
    <property type="protein sequence ID" value="MDI5972220.1"/>
    <property type="molecule type" value="Genomic_DNA"/>
</dbReference>